<sequence>MRNQSPCSRKQNITSHIKMLRELSYTLVYRALQNWRDTPTIYLHTALLLITIVLLHAILEDAKIPRCASVYASKLPLAGLWGRLKSAIRFTSLLTEAYEKYLVRDIPCTIPDAIYGSTSTLVLLPASALKWMLKQPDSVLDHHGESQQGVQEMRHLSWQAETPFEHPVHGASTHSWLQRWASAQFNASKDDTMADIYDGLDRCWGSNTETWTEVDLYKSLMPIFHQYTWSAIVGASLDRNTRLWQHGYIVSIISIPASLVLHLFPARLRSTVALIVGLPSRYIFRRLEGIVMPLVQQRISEFKSGSDRHLDDYISWAVRNDAEQRGIDADTPRRIVSLVVSLSMLMNTSPSIVTHGLNELLQSPRKHEYEESLRAEIQRALHEENGHWTKGTLAKLYGLDSTLREILRLHPIAVVAPLQTAVTDVEIPIANGEIGSIHVKAGTRIGIPAQSIHMDEAFYENPTEFDPFRFMPSTSSIHWNLSTPSREIKVQPHASQKKQQALLSPSNMWFGWGMGKSSCPGRWLAHDTLKLVLSAILMNYEIQAVGRSSPLLGQERKAPSRFGPFLPPNSRKILVRRRKNAES</sequence>
<comment type="cofactor">
    <cofactor evidence="1 8">
        <name>heme</name>
        <dbReference type="ChEBI" id="CHEBI:30413"/>
    </cofactor>
</comment>
<dbReference type="InterPro" id="IPR002403">
    <property type="entry name" value="Cyt_P450_E_grp-IV"/>
</dbReference>
<evidence type="ECO:0000256" key="2">
    <source>
        <dbReference type="ARBA" id="ARBA00010617"/>
    </source>
</evidence>
<evidence type="ECO:0000256" key="7">
    <source>
        <dbReference type="ARBA" id="ARBA00023033"/>
    </source>
</evidence>
<evidence type="ECO:0000256" key="4">
    <source>
        <dbReference type="ARBA" id="ARBA00022723"/>
    </source>
</evidence>
<evidence type="ECO:0000256" key="1">
    <source>
        <dbReference type="ARBA" id="ARBA00001971"/>
    </source>
</evidence>
<dbReference type="Gene3D" id="1.10.630.10">
    <property type="entry name" value="Cytochrome P450"/>
    <property type="match status" value="1"/>
</dbReference>
<dbReference type="Pfam" id="PF00067">
    <property type="entry name" value="p450"/>
    <property type="match status" value="1"/>
</dbReference>
<evidence type="ECO:0008006" key="12">
    <source>
        <dbReference type="Google" id="ProtNLM"/>
    </source>
</evidence>
<accession>A0A9W8YP56</accession>
<evidence type="ECO:0000313" key="11">
    <source>
        <dbReference type="Proteomes" id="UP001140453"/>
    </source>
</evidence>
<feature type="binding site" description="axial binding residue" evidence="8">
    <location>
        <position position="519"/>
    </location>
    <ligand>
        <name>heme</name>
        <dbReference type="ChEBI" id="CHEBI:30413"/>
    </ligand>
    <ligandPart>
        <name>Fe</name>
        <dbReference type="ChEBI" id="CHEBI:18248"/>
    </ligandPart>
</feature>
<dbReference type="GO" id="GO:0005506">
    <property type="term" value="F:iron ion binding"/>
    <property type="evidence" value="ECO:0007669"/>
    <property type="project" value="InterPro"/>
</dbReference>
<evidence type="ECO:0000256" key="6">
    <source>
        <dbReference type="ARBA" id="ARBA00023004"/>
    </source>
</evidence>
<keyword evidence="9" id="KW-1133">Transmembrane helix</keyword>
<dbReference type="PANTHER" id="PTHR46206">
    <property type="entry name" value="CYTOCHROME P450"/>
    <property type="match status" value="1"/>
</dbReference>
<dbReference type="GO" id="GO:0004497">
    <property type="term" value="F:monooxygenase activity"/>
    <property type="evidence" value="ECO:0007669"/>
    <property type="project" value="UniProtKB-KW"/>
</dbReference>
<keyword evidence="4 8" id="KW-0479">Metal-binding</keyword>
<dbReference type="CDD" id="cd11041">
    <property type="entry name" value="CYP503A1-like"/>
    <property type="match status" value="1"/>
</dbReference>
<evidence type="ECO:0000256" key="9">
    <source>
        <dbReference type="SAM" id="Phobius"/>
    </source>
</evidence>
<dbReference type="OrthoDB" id="1844152at2759"/>
<dbReference type="InterPro" id="IPR036396">
    <property type="entry name" value="Cyt_P450_sf"/>
</dbReference>
<dbReference type="InterPro" id="IPR001128">
    <property type="entry name" value="Cyt_P450"/>
</dbReference>
<evidence type="ECO:0000313" key="10">
    <source>
        <dbReference type="EMBL" id="KAJ4388697.1"/>
    </source>
</evidence>
<keyword evidence="7" id="KW-0503">Monooxygenase</keyword>
<evidence type="ECO:0000256" key="3">
    <source>
        <dbReference type="ARBA" id="ARBA00022617"/>
    </source>
</evidence>
<dbReference type="SUPFAM" id="SSF48264">
    <property type="entry name" value="Cytochrome P450"/>
    <property type="match status" value="1"/>
</dbReference>
<reference evidence="10" key="1">
    <citation type="submission" date="2022-10" db="EMBL/GenBank/DDBJ databases">
        <title>Tapping the CABI collections for fungal endophytes: first genome assemblies for Collariella, Neodidymelliopsis, Ascochyta clinopodiicola, Didymella pomorum, Didymosphaeria variabile, Neocosmospora piperis and Neocucurbitaria cava.</title>
        <authorList>
            <person name="Hill R."/>
        </authorList>
    </citation>
    <scope>NUCLEOTIDE SEQUENCE</scope>
    <source>
        <strain evidence="10">IMI 355082</strain>
    </source>
</reference>
<dbReference type="Proteomes" id="UP001140453">
    <property type="component" value="Unassembled WGS sequence"/>
</dbReference>
<comment type="caution">
    <text evidence="10">The sequence shown here is derived from an EMBL/GenBank/DDBJ whole genome shotgun (WGS) entry which is preliminary data.</text>
</comment>
<keyword evidence="9" id="KW-0812">Transmembrane</keyword>
<dbReference type="GO" id="GO:0016705">
    <property type="term" value="F:oxidoreductase activity, acting on paired donors, with incorporation or reduction of molecular oxygen"/>
    <property type="evidence" value="ECO:0007669"/>
    <property type="project" value="InterPro"/>
</dbReference>
<dbReference type="AlphaFoldDB" id="A0A9W8YP56"/>
<dbReference type="GO" id="GO:0020037">
    <property type="term" value="F:heme binding"/>
    <property type="evidence" value="ECO:0007669"/>
    <property type="project" value="InterPro"/>
</dbReference>
<feature type="transmembrane region" description="Helical" evidence="9">
    <location>
        <begin position="41"/>
        <end position="59"/>
    </location>
</feature>
<keyword evidence="3 8" id="KW-0349">Heme</keyword>
<keyword evidence="5" id="KW-0560">Oxidoreductase</keyword>
<evidence type="ECO:0000256" key="8">
    <source>
        <dbReference type="PIRSR" id="PIRSR602403-1"/>
    </source>
</evidence>
<dbReference type="PANTHER" id="PTHR46206:SF1">
    <property type="entry name" value="P450, PUTATIVE (EUROFUNG)-RELATED"/>
    <property type="match status" value="1"/>
</dbReference>
<keyword evidence="6 8" id="KW-0408">Iron</keyword>
<dbReference type="PRINTS" id="PR00465">
    <property type="entry name" value="EP450IV"/>
</dbReference>
<protein>
    <recommendedName>
        <fullName evidence="12">Cytochrome P450</fullName>
    </recommendedName>
</protein>
<organism evidence="10 11">
    <name type="scientific">Gnomoniopsis smithogilvyi</name>
    <dbReference type="NCBI Taxonomy" id="1191159"/>
    <lineage>
        <taxon>Eukaryota</taxon>
        <taxon>Fungi</taxon>
        <taxon>Dikarya</taxon>
        <taxon>Ascomycota</taxon>
        <taxon>Pezizomycotina</taxon>
        <taxon>Sordariomycetes</taxon>
        <taxon>Sordariomycetidae</taxon>
        <taxon>Diaporthales</taxon>
        <taxon>Gnomoniaceae</taxon>
        <taxon>Gnomoniopsis</taxon>
    </lineage>
</organism>
<proteinExistence type="inferred from homology"/>
<comment type="similarity">
    <text evidence="2">Belongs to the cytochrome P450 family.</text>
</comment>
<dbReference type="EMBL" id="JAPEVB010000004">
    <property type="protein sequence ID" value="KAJ4388697.1"/>
    <property type="molecule type" value="Genomic_DNA"/>
</dbReference>
<keyword evidence="9" id="KW-0472">Membrane</keyword>
<evidence type="ECO:0000256" key="5">
    <source>
        <dbReference type="ARBA" id="ARBA00023002"/>
    </source>
</evidence>
<name>A0A9W8YP56_9PEZI</name>
<gene>
    <name evidence="10" type="ORF">N0V93_006156</name>
</gene>
<keyword evidence="11" id="KW-1185">Reference proteome</keyword>